<dbReference type="RefSeq" id="WP_055158683.1">
    <property type="nucleotide sequence ID" value="NZ_CYZO01000001.1"/>
</dbReference>
<dbReference type="Proteomes" id="UP000095787">
    <property type="component" value="Unassembled WGS sequence"/>
</dbReference>
<evidence type="ECO:0000259" key="8">
    <source>
        <dbReference type="PROSITE" id="PS50022"/>
    </source>
</evidence>
<dbReference type="InterPro" id="IPR006101">
    <property type="entry name" value="Glyco_hydro_2"/>
</dbReference>
<dbReference type="PRINTS" id="PR00132">
    <property type="entry name" value="GLHYDRLASE2"/>
</dbReference>
<evidence type="ECO:0000256" key="6">
    <source>
        <dbReference type="SAM" id="Phobius"/>
    </source>
</evidence>
<dbReference type="GO" id="GO:0005975">
    <property type="term" value="P:carbohydrate metabolic process"/>
    <property type="evidence" value="ECO:0007669"/>
    <property type="project" value="InterPro"/>
</dbReference>
<feature type="transmembrane region" description="Helical" evidence="6">
    <location>
        <begin position="1900"/>
        <end position="1920"/>
    </location>
</feature>
<sequence length="1926" mass="209324">MKNLKWKKVGSAVLATALAGSMVLPATAYAQGEIVQLEGGTSTQTNTAPEQVFLNKYSGTVRTQNFNDNWKFYLGDASGAQTPAFDDSSWDQVNLPHDYSIDQKYNRSMDGESGYLPGGTGWYRKSFTVDKSLEGKRISIDFGGVYMNATIYVNGKKLGTHPYGYTPFSFDITDNVKFGKENVIAVKVDHQTPSSRFYSGSGIYRDVDFVVTDTVHVDKNGTKIETPDLKEHVDGNNVAVKVKTTVVNESERDASVKVKHTIYPKNGTAEQAVATFESQEAVAVEKGKSKDVSADFTASGVQLWSTTTPNLYTVKTEVLMDGATVDTYETDYGFRYFAFDKNNGFTLNGQKMKLQGVCMHHDQGALGSVANDRSTERQVEILKMMGCNSIRVTHNPASDELIDACNKHGILVIDEAFDGWVAPKNGNSNDYAKWFNKEIESDNEIMGAADNMTWAQFDLTAMIERGQNDPAIIMWSLGNEMWEGTGGYSAAYKTAQDNLVKWAQAADTTRPVTTGDNKLKGEEEGSITLANGLQEASGIHGMNYASGAEYDKIHKKYSEWPLYGSETASAVNSRGIYKGMNSQHNYGNHDLTSYDTSAVGWGATASSAWYEVIKRDFLAGEYVWTGFDYIGEPTPWNDPYGSLGQGGTWPLPKNSYFGIVDTAGLPKDSYYFYQSQWNDSVNTLHILPAWNEDVVYKKEGNKVPVVVYSDAKKVELFFTPANGGEKRSLGEKEFAQKTTTAGYTYQMYEGEGKSSKEHENLYMTWMVPYEAGTITAKAWDKDGQEITENIQGRTSVTTTGAAAKLQVKADRETIKANGEDLSYLTVNVTDENGNIVPNAENKVTFEVSGDGVLAGIDNGRPIDHQSYRDDNRKAFSGQLVGIVRSTKSAGTITVKVKADGMEDQTVQIKTEASSDGTTEEKAISSVEMSKNYYVKVGNRPQLPAELDVILNDKSEAKGKVTWEDVAEDQVNQSGTFSVTGTITVEGVDKAETVSVNVNMIDTVAALLNYSTTTSVGVEPILPTSRPAVMEDGTILTASFPVTWEKPKDGYNTAGIVQVKGTADVFGESMDVTASVRVQEAEVTVGANIAKDALTLKQDLTVTSDTLEAIRDGSREVSSNTSGGANTTLWSNYDNSNQNRDDKDAEITFEYATKMNFNQIKIFFRQDSYSATYPDAKTTQIFVSDTGAADTWTLVDTTETIAQQDNNGVKEYKYDFAPTSGVFVKIRVVNSNATGKPAGFTCTAIAEAELYKAETADFATNTTAELQSLTVDGKAAPAEALTAGSWNVSAKEVKEIAAVGKDNAAVTILPAKNNAVKILIESEDHKTQNTFVINLGVADPADDSKDYTGVITPSAGSTQPNNGTDIDKAFDKKNDTFWHSSWNPSTTNENLYVTMELAEAQKIDAIRYLPKGGNLTGGDQNGRVKTYTVEVSMTGADDSWTKVEITPSTQEWANGTDWKIAQFVQPVEAKFIRFTGVETYGDGGQENKFMSAAEIRVKLAEDEPVVPEPKPTELVIQNQPTKTTYTEGEKFDPTGLKVGVKYDNGEVKDVAEYNAETAGQFTFDPALNTALTTNNTKVTVTYKGKTADIIIQVNPKEEEPKVTGIEVKTLPKTKYTEGDKFDPTGLVLTVKYDKGEDKEVAYGDATKADFTFSPSLDTALKTSDEKVTVTYAGKTAEIGIEVKADTPVEPEKPTVDKIAVKKVPAKTTYKAGETFDPSGLVLTVTMSDKTTKEVAYGDETAKDFVFNPTLDTALTEGMNKVDVTYAGKTAEIGIEVKADTPVEPEKPTVEKVEIKANPAKTEYKAGETFDPTGMSLTVTMSDGTTKVVAYGPETAKDFSFNPSLNTKLTADTKKVTVTYGGQSADVAVSVKADPSEDKKPNTEKPDKGGAVQTGDNFNVTLLIGLVVLAGAVAGGAALTIFKRNKRK</sequence>
<keyword evidence="6" id="KW-1133">Transmembrane helix</keyword>
<dbReference type="SUPFAM" id="SSF49303">
    <property type="entry name" value="beta-Galactosidase/glucuronidase domain"/>
    <property type="match status" value="1"/>
</dbReference>
<dbReference type="SUPFAM" id="SSF51445">
    <property type="entry name" value="(Trans)glycosidases"/>
    <property type="match status" value="1"/>
</dbReference>
<keyword evidence="4 9" id="KW-0326">Glycosidase</keyword>
<dbReference type="Gene3D" id="2.60.120.260">
    <property type="entry name" value="Galactose-binding domain-like"/>
    <property type="match status" value="3"/>
</dbReference>
<dbReference type="InterPro" id="IPR006103">
    <property type="entry name" value="Glyco_hydro_2_cat"/>
</dbReference>
<dbReference type="Pfam" id="PF02836">
    <property type="entry name" value="Glyco_hydro_2_C"/>
    <property type="match status" value="1"/>
</dbReference>
<dbReference type="InterPro" id="IPR008964">
    <property type="entry name" value="Invasin/intimin_cell_adhesion"/>
</dbReference>
<gene>
    <name evidence="9" type="primary">lacZ_1</name>
    <name evidence="9" type="ORF">ERS852456_00063</name>
</gene>
<dbReference type="EC" id="3.2.1.23" evidence="9"/>
<dbReference type="Pfam" id="PF18565">
    <property type="entry name" value="Glyco_hydro2_C5"/>
    <property type="match status" value="1"/>
</dbReference>
<dbReference type="Gene3D" id="2.60.40.10">
    <property type="entry name" value="Immunoglobulins"/>
    <property type="match status" value="3"/>
</dbReference>
<dbReference type="InterPro" id="IPR008979">
    <property type="entry name" value="Galactose-bd-like_sf"/>
</dbReference>
<dbReference type="SMART" id="SM00634">
    <property type="entry name" value="BID_1"/>
    <property type="match status" value="1"/>
</dbReference>
<feature type="compositionally biased region" description="Basic and acidic residues" evidence="5">
    <location>
        <begin position="1872"/>
        <end position="1886"/>
    </location>
</feature>
<dbReference type="InterPro" id="IPR036156">
    <property type="entry name" value="Beta-gal/glucu_dom_sf"/>
</dbReference>
<evidence type="ECO:0000256" key="7">
    <source>
        <dbReference type="SAM" id="SignalP"/>
    </source>
</evidence>
<organism evidence="9 10">
    <name type="scientific">[Ruminococcus] torques</name>
    <dbReference type="NCBI Taxonomy" id="33039"/>
    <lineage>
        <taxon>Bacteria</taxon>
        <taxon>Bacillati</taxon>
        <taxon>Bacillota</taxon>
        <taxon>Clostridia</taxon>
        <taxon>Lachnospirales</taxon>
        <taxon>Lachnospiraceae</taxon>
        <taxon>Mediterraneibacter</taxon>
    </lineage>
</organism>
<dbReference type="Pfam" id="PF00703">
    <property type="entry name" value="Glyco_hydro_2"/>
    <property type="match status" value="1"/>
</dbReference>
<evidence type="ECO:0000256" key="3">
    <source>
        <dbReference type="ARBA" id="ARBA00022801"/>
    </source>
</evidence>
<evidence type="ECO:0000256" key="5">
    <source>
        <dbReference type="SAM" id="MobiDB-lite"/>
    </source>
</evidence>
<keyword evidence="6" id="KW-0812">Transmembrane</keyword>
<dbReference type="InterPro" id="IPR013783">
    <property type="entry name" value="Ig-like_fold"/>
</dbReference>
<dbReference type="SUPFAM" id="SSF49785">
    <property type="entry name" value="Galactose-binding domain-like"/>
    <property type="match status" value="3"/>
</dbReference>
<dbReference type="InterPro" id="IPR006102">
    <property type="entry name" value="Ig-like_GH2"/>
</dbReference>
<dbReference type="Gene3D" id="3.20.20.80">
    <property type="entry name" value="Glycosidases"/>
    <property type="match status" value="1"/>
</dbReference>
<feature type="domain" description="F5/8 type C" evidence="8">
    <location>
        <begin position="1081"/>
        <end position="1252"/>
    </location>
</feature>
<dbReference type="InterPro" id="IPR022038">
    <property type="entry name" value="Ig-like_bact"/>
</dbReference>
<evidence type="ECO:0000256" key="1">
    <source>
        <dbReference type="ARBA" id="ARBA00007401"/>
    </source>
</evidence>
<dbReference type="PANTHER" id="PTHR42732">
    <property type="entry name" value="BETA-GALACTOSIDASE"/>
    <property type="match status" value="1"/>
</dbReference>
<evidence type="ECO:0000256" key="2">
    <source>
        <dbReference type="ARBA" id="ARBA00010116"/>
    </source>
</evidence>
<keyword evidence="7" id="KW-0732">Signal</keyword>
<dbReference type="InterPro" id="IPR017853">
    <property type="entry name" value="GH"/>
</dbReference>
<dbReference type="Pfam" id="PF16355">
    <property type="entry name" value="DUF4982"/>
    <property type="match status" value="1"/>
</dbReference>
<dbReference type="Pfam" id="PF00754">
    <property type="entry name" value="F5_F8_type_C"/>
    <property type="match status" value="1"/>
</dbReference>
<dbReference type="InterPro" id="IPR003344">
    <property type="entry name" value="Big_1_dom"/>
</dbReference>
<dbReference type="InterPro" id="IPR032311">
    <property type="entry name" value="DUF4982"/>
</dbReference>
<dbReference type="Gene3D" id="2.60.40.3630">
    <property type="match status" value="4"/>
</dbReference>
<keyword evidence="3 9" id="KW-0378">Hydrolase</keyword>
<feature type="chain" id="PRO_5008015421" evidence="7">
    <location>
        <begin position="31"/>
        <end position="1926"/>
    </location>
</feature>
<feature type="region of interest" description="Disordered" evidence="5">
    <location>
        <begin position="1113"/>
        <end position="1136"/>
    </location>
</feature>
<keyword evidence="6" id="KW-0472">Membrane</keyword>
<dbReference type="InterPro" id="IPR000421">
    <property type="entry name" value="FA58C"/>
</dbReference>
<comment type="similarity">
    <text evidence="2">Belongs to the intimin/invasin family.</text>
</comment>
<dbReference type="InterPro" id="IPR011081">
    <property type="entry name" value="Big_4"/>
</dbReference>
<evidence type="ECO:0000313" key="10">
    <source>
        <dbReference type="Proteomes" id="UP000095787"/>
    </source>
</evidence>
<evidence type="ECO:0000313" key="9">
    <source>
        <dbReference type="EMBL" id="CUN49818.1"/>
    </source>
</evidence>
<dbReference type="InterPro" id="IPR040605">
    <property type="entry name" value="Glyco_hydro2_dom5"/>
</dbReference>
<feature type="signal peptide" evidence="7">
    <location>
        <begin position="1"/>
        <end position="30"/>
    </location>
</feature>
<name>A0A173XHE7_9FIRM</name>
<dbReference type="PANTHER" id="PTHR42732:SF1">
    <property type="entry name" value="BETA-MANNOSIDASE"/>
    <property type="match status" value="1"/>
</dbReference>
<dbReference type="GO" id="GO:0004565">
    <property type="term" value="F:beta-galactosidase activity"/>
    <property type="evidence" value="ECO:0007669"/>
    <property type="project" value="UniProtKB-EC"/>
</dbReference>
<accession>A0A173XHE7</accession>
<feature type="compositionally biased region" description="Polar residues" evidence="5">
    <location>
        <begin position="1115"/>
        <end position="1136"/>
    </location>
</feature>
<dbReference type="Pfam" id="PF07532">
    <property type="entry name" value="Big_4"/>
    <property type="match status" value="2"/>
</dbReference>
<evidence type="ECO:0000256" key="4">
    <source>
        <dbReference type="ARBA" id="ARBA00023295"/>
    </source>
</evidence>
<feature type="region of interest" description="Disordered" evidence="5">
    <location>
        <begin position="1869"/>
        <end position="1890"/>
    </location>
</feature>
<dbReference type="Pfam" id="PF07523">
    <property type="entry name" value="Big_3"/>
    <property type="match status" value="4"/>
</dbReference>
<dbReference type="EMBL" id="CYZO01000001">
    <property type="protein sequence ID" value="CUN49818.1"/>
    <property type="molecule type" value="Genomic_DNA"/>
</dbReference>
<protein>
    <submittedName>
        <fullName evidence="9">Beta-galactosidase</fullName>
        <ecNumber evidence="9">3.2.1.23</ecNumber>
    </submittedName>
</protein>
<feature type="domain" description="F5/8 type C" evidence="8">
    <location>
        <begin position="1329"/>
        <end position="1473"/>
    </location>
</feature>
<reference evidence="9 10" key="1">
    <citation type="submission" date="2015-09" db="EMBL/GenBank/DDBJ databases">
        <authorList>
            <consortium name="Pathogen Informatics"/>
        </authorList>
    </citation>
    <scope>NUCLEOTIDE SEQUENCE [LARGE SCALE GENOMIC DNA]</scope>
    <source>
        <strain evidence="9 10">2789STDY5834841</strain>
    </source>
</reference>
<dbReference type="PROSITE" id="PS50022">
    <property type="entry name" value="FA58C_3"/>
    <property type="match status" value="2"/>
</dbReference>
<dbReference type="InterPro" id="IPR051913">
    <property type="entry name" value="GH2_Domain-Containing"/>
</dbReference>
<dbReference type="Pfam" id="PF02837">
    <property type="entry name" value="Glyco_hydro_2_N"/>
    <property type="match status" value="1"/>
</dbReference>
<dbReference type="InterPro" id="IPR006104">
    <property type="entry name" value="Glyco_hydro_2_N"/>
</dbReference>
<dbReference type="SUPFAM" id="SSF49373">
    <property type="entry name" value="Invasin/intimin cell-adhesion fragments"/>
    <property type="match status" value="1"/>
</dbReference>
<comment type="similarity">
    <text evidence="1">Belongs to the glycosyl hydrolase 2 family.</text>
</comment>
<proteinExistence type="inferred from homology"/>